<organism evidence="2 3">
    <name type="scientific">Corynebacterium sphenisci DSM 44792</name>
    <dbReference type="NCBI Taxonomy" id="1437874"/>
    <lineage>
        <taxon>Bacteria</taxon>
        <taxon>Bacillati</taxon>
        <taxon>Actinomycetota</taxon>
        <taxon>Actinomycetes</taxon>
        <taxon>Mycobacteriales</taxon>
        <taxon>Corynebacteriaceae</taxon>
        <taxon>Corynebacterium</taxon>
    </lineage>
</organism>
<dbReference type="Pfam" id="PF01168">
    <property type="entry name" value="Ala_racemase_N"/>
    <property type="match status" value="1"/>
</dbReference>
<dbReference type="STRING" id="1437874.CSPHI_07740"/>
<dbReference type="InterPro" id="IPR051466">
    <property type="entry name" value="D-amino_acid_metab_enzyme"/>
</dbReference>
<evidence type="ECO:0000259" key="1">
    <source>
        <dbReference type="Pfam" id="PF01168"/>
    </source>
</evidence>
<evidence type="ECO:0000313" key="3">
    <source>
        <dbReference type="Proteomes" id="UP000185469"/>
    </source>
</evidence>
<dbReference type="Gene3D" id="3.20.20.10">
    <property type="entry name" value="Alanine racemase"/>
    <property type="match status" value="1"/>
</dbReference>
<evidence type="ECO:0000313" key="2">
    <source>
        <dbReference type="EMBL" id="APT90943.1"/>
    </source>
</evidence>
<name>A0A1L7CYS6_9CORY</name>
<dbReference type="SUPFAM" id="SSF51419">
    <property type="entry name" value="PLP-binding barrel"/>
    <property type="match status" value="1"/>
</dbReference>
<dbReference type="Proteomes" id="UP000185469">
    <property type="component" value="Chromosome"/>
</dbReference>
<keyword evidence="3" id="KW-1185">Reference proteome</keyword>
<sequence>MRAAVAGEALPALVVDLDAVDANLDDLLRRAGGTPIRVASKSLRIPGLIAHVLARPGFAGVLGYTLSEALDLFRAGISADIVVAYPTADAAGLAELAADPAARAAITLMVDCVEHLDLLARHLGDPAALADAPVRICLDVDASWRPLPGVHVGTLRSPTRTPAQAAALARAVAAAPGLHLVGVMMYEGHIAGVGDRGSSARARGIRLMQRLSRRELARRRGRVVAAVEAAAGALEFVNGGGTGSLESTCAEAAVTEAAAGSGVVAPTLFDGYRAFAPTPAEWFVLPVVRRPAPRTVTVAGGGRIASGPAGADRLPRPVWPEGLAYAAAEGPGEVQTPLTGAAAARLALGDPVWFRHAKAGEAAEHANEAVVVAGGRVIDRWPTYRGEGRIHA</sequence>
<dbReference type="PANTHER" id="PTHR28004:SF2">
    <property type="entry name" value="D-SERINE DEHYDRATASE"/>
    <property type="match status" value="1"/>
</dbReference>
<accession>A0A1L7CYS6</accession>
<feature type="domain" description="Alanine racemase N-terminal" evidence="1">
    <location>
        <begin position="15"/>
        <end position="194"/>
    </location>
</feature>
<dbReference type="PANTHER" id="PTHR28004">
    <property type="entry name" value="ZGC:162816-RELATED"/>
    <property type="match status" value="1"/>
</dbReference>
<dbReference type="AlphaFoldDB" id="A0A1L7CYS6"/>
<protein>
    <submittedName>
        <fullName evidence="2">Alanine racemase</fullName>
    </submittedName>
</protein>
<dbReference type="GO" id="GO:0008721">
    <property type="term" value="F:D-serine ammonia-lyase activity"/>
    <property type="evidence" value="ECO:0007669"/>
    <property type="project" value="TreeGrafter"/>
</dbReference>
<dbReference type="KEGG" id="csph:CSPHI_07740"/>
<reference evidence="2 3" key="1">
    <citation type="submission" date="2014-08" db="EMBL/GenBank/DDBJ databases">
        <title>Complete genome sequence of Corynebacterium sphenisci CECT 5990(T) (=DSM 44792(T)), isolated from healthy wild penguins.</title>
        <authorList>
            <person name="Ruckert C."/>
            <person name="Albersmeier A."/>
            <person name="Winkler A."/>
            <person name="Kalinowski J."/>
        </authorList>
    </citation>
    <scope>NUCLEOTIDE SEQUENCE [LARGE SCALE GENOMIC DNA]</scope>
    <source>
        <strain evidence="2 3">DSM 44792</strain>
    </source>
</reference>
<gene>
    <name evidence="2" type="ORF">CSPHI_07740</name>
</gene>
<dbReference type="InterPro" id="IPR029066">
    <property type="entry name" value="PLP-binding_barrel"/>
</dbReference>
<dbReference type="InterPro" id="IPR001608">
    <property type="entry name" value="Ala_racemase_N"/>
</dbReference>
<proteinExistence type="predicted"/>
<dbReference type="EMBL" id="CP009248">
    <property type="protein sequence ID" value="APT90943.1"/>
    <property type="molecule type" value="Genomic_DNA"/>
</dbReference>
<dbReference type="GO" id="GO:0036088">
    <property type="term" value="P:D-serine catabolic process"/>
    <property type="evidence" value="ECO:0007669"/>
    <property type="project" value="TreeGrafter"/>
</dbReference>